<proteinExistence type="predicted"/>
<protein>
    <submittedName>
        <fullName evidence="2">(rape) hypothetical protein</fullName>
    </submittedName>
</protein>
<organism evidence="2">
    <name type="scientific">Brassica napus</name>
    <name type="common">Rape</name>
    <dbReference type="NCBI Taxonomy" id="3708"/>
    <lineage>
        <taxon>Eukaryota</taxon>
        <taxon>Viridiplantae</taxon>
        <taxon>Streptophyta</taxon>
        <taxon>Embryophyta</taxon>
        <taxon>Tracheophyta</taxon>
        <taxon>Spermatophyta</taxon>
        <taxon>Magnoliopsida</taxon>
        <taxon>eudicotyledons</taxon>
        <taxon>Gunneridae</taxon>
        <taxon>Pentapetalae</taxon>
        <taxon>rosids</taxon>
        <taxon>malvids</taxon>
        <taxon>Brassicales</taxon>
        <taxon>Brassicaceae</taxon>
        <taxon>Brassiceae</taxon>
        <taxon>Brassica</taxon>
    </lineage>
</organism>
<dbReference type="Proteomes" id="UP001295469">
    <property type="component" value="Chromosome A08"/>
</dbReference>
<sequence length="108" mass="12593">MSELVLFVASVGSACVWGWIVPTAYYESDQQLENKDCKFVGWTKRPTVYNKVSVNKDYDCVGWIVRSTMNKNVFRQRLQIYVGWIKRSTINKMSLDKKKKVVFEAMIV</sequence>
<reference evidence="2" key="1">
    <citation type="submission" date="2021-01" db="EMBL/GenBank/DDBJ databases">
        <authorList>
            <consortium name="Genoscope - CEA"/>
            <person name="William W."/>
        </authorList>
    </citation>
    <scope>NUCLEOTIDE SEQUENCE</scope>
</reference>
<dbReference type="EMBL" id="HG994362">
    <property type="protein sequence ID" value="CAF2233056.1"/>
    <property type="molecule type" value="Genomic_DNA"/>
</dbReference>
<dbReference type="AlphaFoldDB" id="A0A816ZY10"/>
<gene>
    <name evidence="2" type="ORF">DARMORV10_A08P12820.1</name>
</gene>
<keyword evidence="1" id="KW-0732">Signal</keyword>
<evidence type="ECO:0000256" key="1">
    <source>
        <dbReference type="SAM" id="SignalP"/>
    </source>
</evidence>
<name>A0A816ZY10_BRANA</name>
<evidence type="ECO:0000313" key="2">
    <source>
        <dbReference type="EMBL" id="CAF2233056.1"/>
    </source>
</evidence>
<feature type="chain" id="PRO_5032489169" evidence="1">
    <location>
        <begin position="19"/>
        <end position="108"/>
    </location>
</feature>
<feature type="signal peptide" evidence="1">
    <location>
        <begin position="1"/>
        <end position="18"/>
    </location>
</feature>
<accession>A0A816ZY10</accession>